<evidence type="ECO:0000256" key="2">
    <source>
        <dbReference type="ARBA" id="ARBA00022723"/>
    </source>
</evidence>
<dbReference type="GeneID" id="106809216"/>
<evidence type="ECO:0000256" key="1">
    <source>
        <dbReference type="ARBA" id="ARBA00001954"/>
    </source>
</evidence>
<keyword evidence="3" id="KW-0223">Dioxygenase</keyword>
<feature type="domain" description="Fe2OG dioxygenase" evidence="6">
    <location>
        <begin position="194"/>
        <end position="312"/>
    </location>
</feature>
<evidence type="ECO:0000256" key="4">
    <source>
        <dbReference type="ARBA" id="ARBA00023002"/>
    </source>
</evidence>
<keyword evidence="4" id="KW-0560">Oxidoreductase</keyword>
<keyword evidence="5" id="KW-0408">Iron</keyword>
<name>A0ABM1E678_PRICU</name>
<comment type="cofactor">
    <cofactor evidence="1">
        <name>Fe(2+)</name>
        <dbReference type="ChEBI" id="CHEBI:29033"/>
    </cofactor>
</comment>
<dbReference type="Gene3D" id="2.60.120.590">
    <property type="entry name" value="Alpha-ketoglutarate-dependent dioxygenase AlkB-like"/>
    <property type="match status" value="1"/>
</dbReference>
<keyword evidence="2" id="KW-0479">Metal-binding</keyword>
<dbReference type="PROSITE" id="PS51471">
    <property type="entry name" value="FE2OG_OXY"/>
    <property type="match status" value="1"/>
</dbReference>
<dbReference type="InterPro" id="IPR027450">
    <property type="entry name" value="AlkB-like"/>
</dbReference>
<reference evidence="8" key="1">
    <citation type="submission" date="2025-08" db="UniProtKB">
        <authorList>
            <consortium name="RefSeq"/>
        </authorList>
    </citation>
    <scope>IDENTIFICATION</scope>
</reference>
<dbReference type="InterPro" id="IPR004574">
    <property type="entry name" value="Alkb"/>
</dbReference>
<sequence length="328" mass="36835">MSDQDSVQDVDVFKNVFKFYKSRNKIIDLSDVIDFNEVDNTRHHDKISTVNLKDNMDKVISPEDTMKPICEWEAYNVSACPGFIFIKNPFTPAGQRYWIQQCLRYYPCKPNISNLDAHVAPNSIDNMWTRSSYVDTHQNNSSKDLIDRLRWVTLGYHHNWDTKVYSESMRTEFPPNLSRLSKAVATATGHDKFEAQAAIVNFYHMHSSLSGHTDHSEIHMEEPIISFSFGQSAIFLLGGSTKAVPPVPIILRSGDVAVMAGASRSAYHAVPRILPTDNCHVADLYHDCTAADEAFGKYIASARININVRQVLPPGQKFMSSGDGSATT</sequence>
<dbReference type="PANTHER" id="PTHR16557:SF2">
    <property type="entry name" value="NUCLEIC ACID DIOXYGENASE ALKBH1"/>
    <property type="match status" value="1"/>
</dbReference>
<dbReference type="RefSeq" id="XP_014667699.1">
    <property type="nucleotide sequence ID" value="XM_014812213.1"/>
</dbReference>
<evidence type="ECO:0000256" key="5">
    <source>
        <dbReference type="ARBA" id="ARBA00023004"/>
    </source>
</evidence>
<dbReference type="PANTHER" id="PTHR16557">
    <property type="entry name" value="ALKYLATED DNA REPAIR PROTEIN ALKB-RELATED"/>
    <property type="match status" value="1"/>
</dbReference>
<dbReference type="InterPro" id="IPR005123">
    <property type="entry name" value="Oxoglu/Fe-dep_dioxygenase_dom"/>
</dbReference>
<evidence type="ECO:0000313" key="8">
    <source>
        <dbReference type="RefSeq" id="XP_014667699.1"/>
    </source>
</evidence>
<dbReference type="SUPFAM" id="SSF51197">
    <property type="entry name" value="Clavaminate synthase-like"/>
    <property type="match status" value="1"/>
</dbReference>
<proteinExistence type="predicted"/>
<dbReference type="Proteomes" id="UP000695022">
    <property type="component" value="Unplaced"/>
</dbReference>
<dbReference type="InterPro" id="IPR037151">
    <property type="entry name" value="AlkB-like_sf"/>
</dbReference>
<evidence type="ECO:0000259" key="6">
    <source>
        <dbReference type="PROSITE" id="PS51471"/>
    </source>
</evidence>
<gene>
    <name evidence="8" type="primary">LOC106809216</name>
</gene>
<protein>
    <submittedName>
        <fullName evidence="8">DNA oxidative demethylase ALKBH1-like isoform X1</fullName>
    </submittedName>
</protein>
<organism evidence="7 8">
    <name type="scientific">Priapulus caudatus</name>
    <name type="common">Priapulid worm</name>
    <dbReference type="NCBI Taxonomy" id="37621"/>
    <lineage>
        <taxon>Eukaryota</taxon>
        <taxon>Metazoa</taxon>
        <taxon>Ecdysozoa</taxon>
        <taxon>Scalidophora</taxon>
        <taxon>Priapulida</taxon>
        <taxon>Priapulimorpha</taxon>
        <taxon>Priapulimorphida</taxon>
        <taxon>Priapulidae</taxon>
        <taxon>Priapulus</taxon>
    </lineage>
</organism>
<evidence type="ECO:0000256" key="3">
    <source>
        <dbReference type="ARBA" id="ARBA00022964"/>
    </source>
</evidence>
<keyword evidence="7" id="KW-1185">Reference proteome</keyword>
<accession>A0ABM1E678</accession>
<evidence type="ECO:0000313" key="7">
    <source>
        <dbReference type="Proteomes" id="UP000695022"/>
    </source>
</evidence>
<dbReference type="Pfam" id="PF13532">
    <property type="entry name" value="2OG-FeII_Oxy_2"/>
    <property type="match status" value="1"/>
</dbReference>